<dbReference type="Gene3D" id="3.10.10.10">
    <property type="entry name" value="HIV Type 1 Reverse Transcriptase, subunit A, domain 1"/>
    <property type="match status" value="1"/>
</dbReference>
<dbReference type="PANTHER" id="PTHR37984">
    <property type="entry name" value="PROTEIN CBG26694"/>
    <property type="match status" value="1"/>
</dbReference>
<proteinExistence type="predicted"/>
<name>A0A225WBN6_9STRA</name>
<dbReference type="AlphaFoldDB" id="A0A225WBN6"/>
<keyword evidence="2" id="KW-1185">Reference proteome</keyword>
<dbReference type="EMBL" id="NBNE01001219">
    <property type="protein sequence ID" value="OWZ14982.1"/>
    <property type="molecule type" value="Genomic_DNA"/>
</dbReference>
<accession>A0A225WBN6</accession>
<evidence type="ECO:0000313" key="2">
    <source>
        <dbReference type="Proteomes" id="UP000198211"/>
    </source>
</evidence>
<dbReference type="InterPro" id="IPR043502">
    <property type="entry name" value="DNA/RNA_pol_sf"/>
</dbReference>
<dbReference type="Gene3D" id="3.30.70.270">
    <property type="match status" value="1"/>
</dbReference>
<organism evidence="1 2">
    <name type="scientific">Phytophthora megakarya</name>
    <dbReference type="NCBI Taxonomy" id="4795"/>
    <lineage>
        <taxon>Eukaryota</taxon>
        <taxon>Sar</taxon>
        <taxon>Stramenopiles</taxon>
        <taxon>Oomycota</taxon>
        <taxon>Peronosporomycetes</taxon>
        <taxon>Peronosporales</taxon>
        <taxon>Peronosporaceae</taxon>
        <taxon>Phytophthora</taxon>
    </lineage>
</organism>
<dbReference type="STRING" id="4795.A0A225WBN6"/>
<keyword evidence="1" id="KW-0548">Nucleotidyltransferase</keyword>
<dbReference type="InterPro" id="IPR050951">
    <property type="entry name" value="Retrovirus_Pol_polyprotein"/>
</dbReference>
<dbReference type="Proteomes" id="UP000198211">
    <property type="component" value="Unassembled WGS sequence"/>
</dbReference>
<evidence type="ECO:0000313" key="1">
    <source>
        <dbReference type="EMBL" id="OWZ14982.1"/>
    </source>
</evidence>
<keyword evidence="1" id="KW-0808">Transferase</keyword>
<protein>
    <submittedName>
        <fullName evidence="1">Reverse transcriptase</fullName>
    </submittedName>
</protein>
<sequence length="272" mass="30918">MASLIGIVLKNGVDIRMCVVYRIVNGFITLSNYPLPLIEGRSVVFVDVMCSMRLDTTSGFWVVKISEKAKLISAFVCQCGQFKLTRMSFGLKKAPLMYLSVINNWLWGFVGLPPEEEAEIIKNLRVATQAPRNIPLALYIGPVLERSAYIDDIAHGIRATPNVAKGVMDLPFPKSNKGVISFLENQNYYHKFIETYLKVTAFQNTRYIRDETSHELMNLRTINGQEYDAKLQHVRYTGRALNDAELRYHITEGVVKAIPRVLQIFRTILNGR</sequence>
<dbReference type="GO" id="GO:0003964">
    <property type="term" value="F:RNA-directed DNA polymerase activity"/>
    <property type="evidence" value="ECO:0007669"/>
    <property type="project" value="UniProtKB-KW"/>
</dbReference>
<comment type="caution">
    <text evidence="1">The sequence shown here is derived from an EMBL/GenBank/DDBJ whole genome shotgun (WGS) entry which is preliminary data.</text>
</comment>
<keyword evidence="1" id="KW-0695">RNA-directed DNA polymerase</keyword>
<reference evidence="2" key="1">
    <citation type="submission" date="2017-03" db="EMBL/GenBank/DDBJ databases">
        <title>Phytopthora megakarya and P. palmivora, two closely related causual agents of cacao black pod achieved similar genome size and gene model numbers by different mechanisms.</title>
        <authorList>
            <person name="Ali S."/>
            <person name="Shao J."/>
            <person name="Larry D.J."/>
            <person name="Kronmiller B."/>
            <person name="Shen D."/>
            <person name="Strem M.D."/>
            <person name="Melnick R.L."/>
            <person name="Guiltinan M.J."/>
            <person name="Tyler B.M."/>
            <person name="Meinhardt L.W."/>
            <person name="Bailey B.A."/>
        </authorList>
    </citation>
    <scope>NUCLEOTIDE SEQUENCE [LARGE SCALE GENOMIC DNA]</scope>
    <source>
        <strain evidence="2">zdho120</strain>
    </source>
</reference>
<dbReference type="PANTHER" id="PTHR37984:SF5">
    <property type="entry name" value="PROTEIN NYNRIN-LIKE"/>
    <property type="match status" value="1"/>
</dbReference>
<gene>
    <name evidence="1" type="ORF">PHMEG_00011455</name>
</gene>
<dbReference type="InterPro" id="IPR043128">
    <property type="entry name" value="Rev_trsase/Diguanyl_cyclase"/>
</dbReference>
<dbReference type="SUPFAM" id="SSF56672">
    <property type="entry name" value="DNA/RNA polymerases"/>
    <property type="match status" value="1"/>
</dbReference>